<sequence>MYKSFVRKNGGIKVATRVKGKPYIEVEIFVERLEEARLKIEKMRTRQMEYEEFMVKRSEMEQTMWEYQLIMEEQQ</sequence>
<evidence type="ECO:0000313" key="2">
    <source>
        <dbReference type="Proteomes" id="UP000516437"/>
    </source>
</evidence>
<dbReference type="AlphaFoldDB" id="A0A6A1VJ73"/>
<protein>
    <submittedName>
        <fullName evidence="1">Uncharacterized protein</fullName>
    </submittedName>
</protein>
<evidence type="ECO:0000313" key="1">
    <source>
        <dbReference type="EMBL" id="KAB1212962.1"/>
    </source>
</evidence>
<proteinExistence type="predicted"/>
<organism evidence="1 2">
    <name type="scientific">Morella rubra</name>
    <name type="common">Chinese bayberry</name>
    <dbReference type="NCBI Taxonomy" id="262757"/>
    <lineage>
        <taxon>Eukaryota</taxon>
        <taxon>Viridiplantae</taxon>
        <taxon>Streptophyta</taxon>
        <taxon>Embryophyta</taxon>
        <taxon>Tracheophyta</taxon>
        <taxon>Spermatophyta</taxon>
        <taxon>Magnoliopsida</taxon>
        <taxon>eudicotyledons</taxon>
        <taxon>Gunneridae</taxon>
        <taxon>Pentapetalae</taxon>
        <taxon>rosids</taxon>
        <taxon>fabids</taxon>
        <taxon>Fagales</taxon>
        <taxon>Myricaceae</taxon>
        <taxon>Morella</taxon>
    </lineage>
</organism>
<dbReference type="EMBL" id="RXIC02000023">
    <property type="protein sequence ID" value="KAB1212962.1"/>
    <property type="molecule type" value="Genomic_DNA"/>
</dbReference>
<accession>A0A6A1VJ73</accession>
<keyword evidence="2" id="KW-1185">Reference proteome</keyword>
<comment type="caution">
    <text evidence="1">The sequence shown here is derived from an EMBL/GenBank/DDBJ whole genome shotgun (WGS) entry which is preliminary data.</text>
</comment>
<reference evidence="1 2" key="1">
    <citation type="journal article" date="2019" name="Plant Biotechnol. J.">
        <title>The red bayberry genome and genetic basis of sex determination.</title>
        <authorList>
            <person name="Jia H.M."/>
            <person name="Jia H.J."/>
            <person name="Cai Q.L."/>
            <person name="Wang Y."/>
            <person name="Zhao H.B."/>
            <person name="Yang W.F."/>
            <person name="Wang G.Y."/>
            <person name="Li Y.H."/>
            <person name="Zhan D.L."/>
            <person name="Shen Y.T."/>
            <person name="Niu Q.F."/>
            <person name="Chang L."/>
            <person name="Qiu J."/>
            <person name="Zhao L."/>
            <person name="Xie H.B."/>
            <person name="Fu W.Y."/>
            <person name="Jin J."/>
            <person name="Li X.W."/>
            <person name="Jiao Y."/>
            <person name="Zhou C.C."/>
            <person name="Tu T."/>
            <person name="Chai C.Y."/>
            <person name="Gao J.L."/>
            <person name="Fan L.J."/>
            <person name="van de Weg E."/>
            <person name="Wang J.Y."/>
            <person name="Gao Z.S."/>
        </authorList>
    </citation>
    <scope>NUCLEOTIDE SEQUENCE [LARGE SCALE GENOMIC DNA]</scope>
    <source>
        <tissue evidence="1">Leaves</tissue>
    </source>
</reference>
<dbReference type="Proteomes" id="UP000516437">
    <property type="component" value="Chromosome 5"/>
</dbReference>
<gene>
    <name evidence="1" type="ORF">CJ030_MR5G005108</name>
</gene>
<name>A0A6A1VJ73_9ROSI</name>